<dbReference type="EMBL" id="AZAC01000011">
    <property type="protein sequence ID" value="KIX14304.1"/>
    <property type="molecule type" value="Genomic_DNA"/>
</dbReference>
<dbReference type="AlphaFoldDB" id="A0A0D2J7Y3"/>
<protein>
    <submittedName>
        <fullName evidence="1">Uncharacterized protein</fullName>
    </submittedName>
</protein>
<reference evidence="1 2" key="1">
    <citation type="submission" date="2013-11" db="EMBL/GenBank/DDBJ databases">
        <title>Metagenomic analysis of a methanogenic consortium involved in long chain n-alkane degradation.</title>
        <authorList>
            <person name="Davidova I.A."/>
            <person name="Callaghan A.V."/>
            <person name="Wawrik B."/>
            <person name="Pruitt S."/>
            <person name="Marks C."/>
            <person name="Duncan K.E."/>
            <person name="Suflita J.M."/>
        </authorList>
    </citation>
    <scope>NUCLEOTIDE SEQUENCE [LARGE SCALE GENOMIC DNA]</scope>
    <source>
        <strain evidence="1 2">SPR</strain>
    </source>
</reference>
<sequence>MGNKKQKICSWRKKDIQNNLQLFIDIVQNPTHVCMKCGRVANSADRLCKAEEIVRRGRQAA</sequence>
<keyword evidence="2" id="KW-1185">Reference proteome</keyword>
<dbReference type="Proteomes" id="UP000032233">
    <property type="component" value="Unassembled WGS sequence"/>
</dbReference>
<evidence type="ECO:0000313" key="1">
    <source>
        <dbReference type="EMBL" id="KIX14304.1"/>
    </source>
</evidence>
<name>A0A0D2J7Y3_9BACT</name>
<gene>
    <name evidence="1" type="ORF">X474_10290</name>
</gene>
<dbReference type="InParanoid" id="A0A0D2J7Y3"/>
<comment type="caution">
    <text evidence="1">The sequence shown here is derived from an EMBL/GenBank/DDBJ whole genome shotgun (WGS) entry which is preliminary data.</text>
</comment>
<dbReference type="RefSeq" id="WP_044348306.1">
    <property type="nucleotide sequence ID" value="NZ_AZAC01000011.1"/>
</dbReference>
<proteinExistence type="predicted"/>
<organism evidence="1 2">
    <name type="scientific">Dethiosulfatarculus sandiegensis</name>
    <dbReference type="NCBI Taxonomy" id="1429043"/>
    <lineage>
        <taxon>Bacteria</taxon>
        <taxon>Pseudomonadati</taxon>
        <taxon>Thermodesulfobacteriota</taxon>
        <taxon>Desulfarculia</taxon>
        <taxon>Desulfarculales</taxon>
        <taxon>Desulfarculaceae</taxon>
        <taxon>Dethiosulfatarculus</taxon>
    </lineage>
</organism>
<dbReference type="OrthoDB" id="5432346at2"/>
<evidence type="ECO:0000313" key="2">
    <source>
        <dbReference type="Proteomes" id="UP000032233"/>
    </source>
</evidence>
<accession>A0A0D2J7Y3</accession>